<dbReference type="InterPro" id="IPR004839">
    <property type="entry name" value="Aminotransferase_I/II_large"/>
</dbReference>
<evidence type="ECO:0000313" key="7">
    <source>
        <dbReference type="EMBL" id="AKI96724.1"/>
    </source>
</evidence>
<evidence type="ECO:0000256" key="1">
    <source>
        <dbReference type="ARBA" id="ARBA00001933"/>
    </source>
</evidence>
<evidence type="ECO:0000256" key="3">
    <source>
        <dbReference type="ARBA" id="ARBA00022898"/>
    </source>
</evidence>
<dbReference type="STRING" id="1330330.IX53_01560"/>
<name>A0A0G2ZAW7_9BACT</name>
<proteinExistence type="inferred from homology"/>
<evidence type="ECO:0000256" key="4">
    <source>
        <dbReference type="ARBA" id="ARBA00023239"/>
    </source>
</evidence>
<dbReference type="Proteomes" id="UP000035159">
    <property type="component" value="Chromosome"/>
</dbReference>
<dbReference type="GO" id="GO:0047804">
    <property type="term" value="F:cysteine-S-conjugate beta-lyase activity"/>
    <property type="evidence" value="ECO:0007669"/>
    <property type="project" value="UniProtKB-EC"/>
</dbReference>
<dbReference type="CDD" id="cd00609">
    <property type="entry name" value="AAT_like"/>
    <property type="match status" value="1"/>
</dbReference>
<organism evidence="7 8">
    <name type="scientific">Kosmotoga pacifica</name>
    <dbReference type="NCBI Taxonomy" id="1330330"/>
    <lineage>
        <taxon>Bacteria</taxon>
        <taxon>Thermotogati</taxon>
        <taxon>Thermotogota</taxon>
        <taxon>Thermotogae</taxon>
        <taxon>Kosmotogales</taxon>
        <taxon>Kosmotogaceae</taxon>
        <taxon>Kosmotoga</taxon>
    </lineage>
</organism>
<evidence type="ECO:0000313" key="8">
    <source>
        <dbReference type="Proteomes" id="UP000035159"/>
    </source>
</evidence>
<dbReference type="GO" id="GO:0030170">
    <property type="term" value="F:pyridoxal phosphate binding"/>
    <property type="evidence" value="ECO:0007669"/>
    <property type="project" value="InterPro"/>
</dbReference>
<dbReference type="InterPro" id="IPR015422">
    <property type="entry name" value="PyrdxlP-dep_Trfase_small"/>
</dbReference>
<sequence>MKYNFDEIIDRRGTESYKWDHTKDFFGRDDLLPMWVADMDFKSPPVVIEAILRRAEHGIFGYTAKSESFYQAFIDWTGKRHGWEVKKEWIIASPGVVPAIAIAIQAFTNPGDKIVVQTPVYYPFFNVVKNNRRELIINELIYNNGHYTMNYEDLIEKIDSKTKMLILCSPHNPVGRVWSKAELKRLGEICLEKGIIVVSDEIHSDIVYSESKHIPFASISEESANNSITCMAASKTFNIAGLETSLTIIPNTELRGKFKKILLKGLSLTLGNIFGTIATETAYRLGEDWLEELLDYLEKNRDFAIEYIRNNIPSVKAIKPEGTFLLWLDFRGLGLSDLELQKLILNEAGVALNHGTVFGKGGEGFQRLNFACPRAILEKGLKKIERAVKGLKDD</sequence>
<dbReference type="PANTHER" id="PTHR43525:SF1">
    <property type="entry name" value="PROTEIN MALY"/>
    <property type="match status" value="1"/>
</dbReference>
<dbReference type="InterPro" id="IPR015424">
    <property type="entry name" value="PyrdxlP-dep_Trfase"/>
</dbReference>
<protein>
    <recommendedName>
        <fullName evidence="2">cysteine-S-conjugate beta-lyase</fullName>
        <ecNumber evidence="2">4.4.1.13</ecNumber>
    </recommendedName>
</protein>
<keyword evidence="3" id="KW-0663">Pyridoxal phosphate</keyword>
<dbReference type="RefSeq" id="WP_047753859.1">
    <property type="nucleotide sequence ID" value="NZ_CAJUHA010000022.1"/>
</dbReference>
<dbReference type="NCBIfam" id="TIGR04350">
    <property type="entry name" value="C_S_lyase_PatB"/>
    <property type="match status" value="1"/>
</dbReference>
<dbReference type="InterPro" id="IPR027619">
    <property type="entry name" value="C-S_lyase_PatB-like"/>
</dbReference>
<dbReference type="InterPro" id="IPR051798">
    <property type="entry name" value="Class-II_PLP-Dep_Aminotrans"/>
</dbReference>
<dbReference type="OrthoDB" id="9802872at2"/>
<accession>A0A0G2ZAW7</accession>
<keyword evidence="4 7" id="KW-0456">Lyase</keyword>
<feature type="domain" description="Aminotransferase class I/classII large" evidence="6">
    <location>
        <begin position="38"/>
        <end position="384"/>
    </location>
</feature>
<keyword evidence="8" id="KW-1185">Reference proteome</keyword>
<dbReference type="PATRIC" id="fig|1330330.3.peg.317"/>
<evidence type="ECO:0000259" key="6">
    <source>
        <dbReference type="Pfam" id="PF00155"/>
    </source>
</evidence>
<dbReference type="KEGG" id="kpf:IX53_01560"/>
<dbReference type="Pfam" id="PF00155">
    <property type="entry name" value="Aminotran_1_2"/>
    <property type="match status" value="1"/>
</dbReference>
<comment type="cofactor">
    <cofactor evidence="1">
        <name>pyridoxal 5'-phosphate</name>
        <dbReference type="ChEBI" id="CHEBI:597326"/>
    </cofactor>
</comment>
<reference evidence="7 8" key="1">
    <citation type="submission" date="2015-04" db="EMBL/GenBank/DDBJ databases">
        <title>Complete Genome Sequence of Kosmotoga pacifica SLHLJ1.</title>
        <authorList>
            <person name="Jiang L.J."/>
            <person name="Shao Z.Z."/>
            <person name="Jebbar M."/>
        </authorList>
    </citation>
    <scope>NUCLEOTIDE SEQUENCE [LARGE SCALE GENOMIC DNA]</scope>
    <source>
        <strain evidence="7 8">SLHLJ1</strain>
    </source>
</reference>
<dbReference type="InterPro" id="IPR015421">
    <property type="entry name" value="PyrdxlP-dep_Trfase_major"/>
</dbReference>
<dbReference type="EC" id="4.4.1.13" evidence="2"/>
<dbReference type="Gene3D" id="3.90.1150.10">
    <property type="entry name" value="Aspartate Aminotransferase, domain 1"/>
    <property type="match status" value="1"/>
</dbReference>
<dbReference type="EMBL" id="CP011232">
    <property type="protein sequence ID" value="AKI96724.1"/>
    <property type="molecule type" value="Genomic_DNA"/>
</dbReference>
<dbReference type="Gene3D" id="3.40.640.10">
    <property type="entry name" value="Type I PLP-dependent aspartate aminotransferase-like (Major domain)"/>
    <property type="match status" value="1"/>
</dbReference>
<evidence type="ECO:0000256" key="5">
    <source>
        <dbReference type="ARBA" id="ARBA00037974"/>
    </source>
</evidence>
<dbReference type="SUPFAM" id="SSF53383">
    <property type="entry name" value="PLP-dependent transferases"/>
    <property type="match status" value="1"/>
</dbReference>
<dbReference type="AlphaFoldDB" id="A0A0G2ZAW7"/>
<dbReference type="PANTHER" id="PTHR43525">
    <property type="entry name" value="PROTEIN MALY"/>
    <property type="match status" value="1"/>
</dbReference>
<evidence type="ECO:0000256" key="2">
    <source>
        <dbReference type="ARBA" id="ARBA00012224"/>
    </source>
</evidence>
<comment type="similarity">
    <text evidence="5">Belongs to the class-II pyridoxal-phosphate-dependent aminotransferase family. MalY/PatB cystathionine beta-lyase subfamily.</text>
</comment>
<gene>
    <name evidence="7" type="ORF">IX53_01560</name>
</gene>